<keyword evidence="1" id="KW-0812">Transmembrane</keyword>
<dbReference type="PANTHER" id="PTHR35788">
    <property type="entry name" value="EXPORTED PROTEIN-RELATED"/>
    <property type="match status" value="1"/>
</dbReference>
<dbReference type="InterPro" id="IPR007391">
    <property type="entry name" value="Vancomycin_resist_VanW"/>
</dbReference>
<name>A0A2H0RMI8_9BACT</name>
<keyword evidence="1" id="KW-0472">Membrane</keyword>
<sequence length="666" mass="72853">MRLPSLSSTPFSTQHMKINLKENKTQRLAAISVLGSLLIVSVIVIAGVSYAYAYNDRFFPGSIVATVPLGGLSYESGLTAVNTRVDALIQEGASITINGETRTIPLQILSPSDPDLTQDLVTLDVALSVQDAFNKGRTRNLFVRAWDMAFLGLVRPSMPIHVETNREAIESNLLKTFEDYYNPAQEPTFTITHVDDVWDVQVVEGHSGRAFNVDDAIHAFTSMMTQLNNSEVRIALVDEDPQITTEQASARVDQVMAVLEAAPFDFIYEPSRFESFSYSLEAVDLADTLQLERTADDRIALSVPDSLPLFETMTQDINIDARNARFVMENDRVQEFTPSIEGRAVNTDAVRLALIDRLSTFTPISSVVPSNEPIAISVERTEADITTNEVNDLGISEIIGVGVSDFHNSPANRIANIKHGMSKLNGMLIAPGEETSLLEHLRPFTIADGYLPELVIKGDEIIPEVAGGLCQIGSTAFRAVMNSGLTITSRRNHSLVVSYYNDLTNGNPGTDATLYDPAPDFKFINDTGHYILLNTEMDMATSKLYFTFWGTNDGRKGYYSPPVVLNWSSAGPAVTTYTTSLAPGVKRCQSAHPGANTTFNYFVERPDGTVEKTVYESHYRALPASCLVGVAADRLDPDGNLIPESVEPAPETPIIDAPVEEPIAVE</sequence>
<dbReference type="PANTHER" id="PTHR35788:SF1">
    <property type="entry name" value="EXPORTED PROTEIN"/>
    <property type="match status" value="1"/>
</dbReference>
<accession>A0A2H0RMI8</accession>
<reference evidence="2 3" key="1">
    <citation type="submission" date="2017-09" db="EMBL/GenBank/DDBJ databases">
        <title>Depth-based differentiation of microbial function through sediment-hosted aquifers and enrichment of novel symbionts in the deep terrestrial subsurface.</title>
        <authorList>
            <person name="Probst A.J."/>
            <person name="Ladd B."/>
            <person name="Jarett J.K."/>
            <person name="Geller-Mcgrath D.E."/>
            <person name="Sieber C.M."/>
            <person name="Emerson J.B."/>
            <person name="Anantharaman K."/>
            <person name="Thomas B.C."/>
            <person name="Malmstrom R."/>
            <person name="Stieglmeier M."/>
            <person name="Klingl A."/>
            <person name="Woyke T."/>
            <person name="Ryan C.M."/>
            <person name="Banfield J.F."/>
        </authorList>
    </citation>
    <scope>NUCLEOTIDE SEQUENCE [LARGE SCALE GENOMIC DNA]</scope>
    <source>
        <strain evidence="2">CG10_big_fil_rev_8_21_14_0_10_50_16</strain>
    </source>
</reference>
<evidence type="ECO:0008006" key="4">
    <source>
        <dbReference type="Google" id="ProtNLM"/>
    </source>
</evidence>
<dbReference type="AlphaFoldDB" id="A0A2H0RMI8"/>
<dbReference type="EMBL" id="PCYM01000002">
    <property type="protein sequence ID" value="PIR47718.1"/>
    <property type="molecule type" value="Genomic_DNA"/>
</dbReference>
<proteinExistence type="predicted"/>
<dbReference type="Proteomes" id="UP000230084">
    <property type="component" value="Unassembled WGS sequence"/>
</dbReference>
<evidence type="ECO:0000313" key="2">
    <source>
        <dbReference type="EMBL" id="PIR47718.1"/>
    </source>
</evidence>
<evidence type="ECO:0000256" key="1">
    <source>
        <dbReference type="SAM" id="Phobius"/>
    </source>
</evidence>
<dbReference type="InterPro" id="IPR052913">
    <property type="entry name" value="Glycopeptide_resist_protein"/>
</dbReference>
<gene>
    <name evidence="2" type="ORF">COV06_01845</name>
</gene>
<keyword evidence="1" id="KW-1133">Transmembrane helix</keyword>
<evidence type="ECO:0000313" key="3">
    <source>
        <dbReference type="Proteomes" id="UP000230084"/>
    </source>
</evidence>
<dbReference type="Pfam" id="PF04294">
    <property type="entry name" value="VanW"/>
    <property type="match status" value="1"/>
</dbReference>
<feature type="transmembrane region" description="Helical" evidence="1">
    <location>
        <begin position="28"/>
        <end position="53"/>
    </location>
</feature>
<organism evidence="2 3">
    <name type="scientific">Candidatus Uhrbacteria bacterium CG10_big_fil_rev_8_21_14_0_10_50_16</name>
    <dbReference type="NCBI Taxonomy" id="1975039"/>
    <lineage>
        <taxon>Bacteria</taxon>
        <taxon>Candidatus Uhriibacteriota</taxon>
    </lineage>
</organism>
<protein>
    <recommendedName>
        <fullName evidence="4">Peptidoglycan binding domain-containing protein</fullName>
    </recommendedName>
</protein>
<comment type="caution">
    <text evidence="2">The sequence shown here is derived from an EMBL/GenBank/DDBJ whole genome shotgun (WGS) entry which is preliminary data.</text>
</comment>